<name>A0A5C3MCS5_9AGAR</name>
<dbReference type="STRING" id="68775.A0A5C3MCS5"/>
<evidence type="ECO:0000313" key="2">
    <source>
        <dbReference type="Proteomes" id="UP000308652"/>
    </source>
</evidence>
<accession>A0A5C3MCS5</accession>
<proteinExistence type="predicted"/>
<dbReference type="InterPro" id="IPR011009">
    <property type="entry name" value="Kinase-like_dom_sf"/>
</dbReference>
<dbReference type="PANTHER" id="PTHR21310">
    <property type="entry name" value="AMINOGLYCOSIDE PHOSPHOTRANSFERASE-RELATED-RELATED"/>
    <property type="match status" value="1"/>
</dbReference>
<reference evidence="1 2" key="1">
    <citation type="journal article" date="2019" name="Nat. Ecol. Evol.">
        <title>Megaphylogeny resolves global patterns of mushroom evolution.</title>
        <authorList>
            <person name="Varga T."/>
            <person name="Krizsan K."/>
            <person name="Foldi C."/>
            <person name="Dima B."/>
            <person name="Sanchez-Garcia M."/>
            <person name="Sanchez-Ramirez S."/>
            <person name="Szollosi G.J."/>
            <person name="Szarkandi J.G."/>
            <person name="Papp V."/>
            <person name="Albert L."/>
            <person name="Andreopoulos W."/>
            <person name="Angelini C."/>
            <person name="Antonin V."/>
            <person name="Barry K.W."/>
            <person name="Bougher N.L."/>
            <person name="Buchanan P."/>
            <person name="Buyck B."/>
            <person name="Bense V."/>
            <person name="Catcheside P."/>
            <person name="Chovatia M."/>
            <person name="Cooper J."/>
            <person name="Damon W."/>
            <person name="Desjardin D."/>
            <person name="Finy P."/>
            <person name="Geml J."/>
            <person name="Haridas S."/>
            <person name="Hughes K."/>
            <person name="Justo A."/>
            <person name="Karasinski D."/>
            <person name="Kautmanova I."/>
            <person name="Kiss B."/>
            <person name="Kocsube S."/>
            <person name="Kotiranta H."/>
            <person name="LaButti K.M."/>
            <person name="Lechner B.E."/>
            <person name="Liimatainen K."/>
            <person name="Lipzen A."/>
            <person name="Lukacs Z."/>
            <person name="Mihaltcheva S."/>
            <person name="Morgado L.N."/>
            <person name="Niskanen T."/>
            <person name="Noordeloos M.E."/>
            <person name="Ohm R.A."/>
            <person name="Ortiz-Santana B."/>
            <person name="Ovrebo C."/>
            <person name="Racz N."/>
            <person name="Riley R."/>
            <person name="Savchenko A."/>
            <person name="Shiryaev A."/>
            <person name="Soop K."/>
            <person name="Spirin V."/>
            <person name="Szebenyi C."/>
            <person name="Tomsovsky M."/>
            <person name="Tulloss R.E."/>
            <person name="Uehling J."/>
            <person name="Grigoriev I.V."/>
            <person name="Vagvolgyi C."/>
            <person name="Papp T."/>
            <person name="Martin F.M."/>
            <person name="Miettinen O."/>
            <person name="Hibbett D.S."/>
            <person name="Nagy L.G."/>
        </authorList>
    </citation>
    <scope>NUCLEOTIDE SEQUENCE [LARGE SCALE GENOMIC DNA]</scope>
    <source>
        <strain evidence="1 2">CBS 166.37</strain>
    </source>
</reference>
<evidence type="ECO:0008006" key="3">
    <source>
        <dbReference type="Google" id="ProtNLM"/>
    </source>
</evidence>
<dbReference type="OrthoDB" id="2906425at2759"/>
<dbReference type="InterPro" id="IPR051678">
    <property type="entry name" value="AGP_Transferase"/>
</dbReference>
<sequence length="378" mass="42907">MEYIAIHSSIPIPCIVRHSIDRDGGGVGSLYILMTKVDGVPLCSVWNDMDDNKQEVVLQQVIDILLQLSSLRFNSIGALMKGDGVTKPTWHIVPMLTVTDSYGSEVLSAILHQMYMSVLDFWVAYANKKLQCVTNDEFGNNISGEYAMFWFMHSLIPSIYDTSLNASGFLITPGNFHSQNIMVTNIDSSLLHITAVIDWEFTVTNPTSSFARYPLFIVNHPYWDVDHSLKTRNVKDQATFNQLMLASESRLHPGEEPFLSWAFATCHGLYLFEQCIQDPMMFSALYDDLFQHIFCEYDEKESFLGSYYHALMYGTLKNQTVQFDKEADVCKEAIAVLGKDLVPFEISRSEFRALVLDNVDKFVEGGEVHSWLATYSKL</sequence>
<dbReference type="SUPFAM" id="SSF56112">
    <property type="entry name" value="Protein kinase-like (PK-like)"/>
    <property type="match status" value="1"/>
</dbReference>
<keyword evidence="2" id="KW-1185">Reference proteome</keyword>
<gene>
    <name evidence="1" type="ORF">BDQ12DRAFT_765143</name>
</gene>
<dbReference type="PANTHER" id="PTHR21310:SF15">
    <property type="entry name" value="AMINOGLYCOSIDE PHOSPHOTRANSFERASE DOMAIN-CONTAINING PROTEIN"/>
    <property type="match status" value="1"/>
</dbReference>
<dbReference type="EMBL" id="ML213594">
    <property type="protein sequence ID" value="TFK41658.1"/>
    <property type="molecule type" value="Genomic_DNA"/>
</dbReference>
<dbReference type="Proteomes" id="UP000308652">
    <property type="component" value="Unassembled WGS sequence"/>
</dbReference>
<dbReference type="AlphaFoldDB" id="A0A5C3MCS5"/>
<protein>
    <recommendedName>
        <fullName evidence="3">Aminoglycoside phosphotransferase domain-containing protein</fullName>
    </recommendedName>
</protein>
<organism evidence="1 2">
    <name type="scientific">Crucibulum laeve</name>
    <dbReference type="NCBI Taxonomy" id="68775"/>
    <lineage>
        <taxon>Eukaryota</taxon>
        <taxon>Fungi</taxon>
        <taxon>Dikarya</taxon>
        <taxon>Basidiomycota</taxon>
        <taxon>Agaricomycotina</taxon>
        <taxon>Agaricomycetes</taxon>
        <taxon>Agaricomycetidae</taxon>
        <taxon>Agaricales</taxon>
        <taxon>Agaricineae</taxon>
        <taxon>Nidulariaceae</taxon>
        <taxon>Crucibulum</taxon>
    </lineage>
</organism>
<evidence type="ECO:0000313" key="1">
    <source>
        <dbReference type="EMBL" id="TFK41658.1"/>
    </source>
</evidence>